<evidence type="ECO:0000313" key="7">
    <source>
        <dbReference type="EMBL" id="GGA54239.1"/>
    </source>
</evidence>
<dbReference type="Gene3D" id="3.20.10.10">
    <property type="entry name" value="D-amino Acid Aminotransferase, subunit A, domain 2"/>
    <property type="match status" value="1"/>
</dbReference>
<organism evidence="7 8">
    <name type="scientific">Kroppenstedtia guangzhouensis</name>
    <dbReference type="NCBI Taxonomy" id="1274356"/>
    <lineage>
        <taxon>Bacteria</taxon>
        <taxon>Bacillati</taxon>
        <taxon>Bacillota</taxon>
        <taxon>Bacilli</taxon>
        <taxon>Bacillales</taxon>
        <taxon>Thermoactinomycetaceae</taxon>
        <taxon>Kroppenstedtia</taxon>
    </lineage>
</organism>
<feature type="domain" description="Chorismate-utilising enzyme C-terminal" evidence="6">
    <location>
        <begin position="24"/>
        <end position="120"/>
    </location>
</feature>
<dbReference type="PROSITE" id="PS00770">
    <property type="entry name" value="AA_TRANSFER_CLASS_4"/>
    <property type="match status" value="1"/>
</dbReference>
<dbReference type="InterPro" id="IPR036038">
    <property type="entry name" value="Aminotransferase-like"/>
</dbReference>
<dbReference type="SUPFAM" id="SSF56752">
    <property type="entry name" value="D-aminoacid aminotransferase-like PLP-dependent enzymes"/>
    <property type="match status" value="1"/>
</dbReference>
<dbReference type="InterPro" id="IPR050571">
    <property type="entry name" value="Class-IV_PLP-Dep_Aminotrnsfr"/>
</dbReference>
<reference evidence="8" key="1">
    <citation type="journal article" date="2019" name="Int. J. Syst. Evol. Microbiol.">
        <title>The Global Catalogue of Microorganisms (GCM) 10K type strain sequencing project: providing services to taxonomists for standard genome sequencing and annotation.</title>
        <authorList>
            <consortium name="The Broad Institute Genomics Platform"/>
            <consortium name="The Broad Institute Genome Sequencing Center for Infectious Disease"/>
            <person name="Wu L."/>
            <person name="Ma J."/>
        </authorList>
    </citation>
    <scope>NUCLEOTIDE SEQUENCE [LARGE SCALE GENOMIC DNA]</scope>
    <source>
        <strain evidence="8">CGMCC 1.12404</strain>
    </source>
</reference>
<accession>A0ABQ1H1A7</accession>
<proteinExistence type="inferred from homology"/>
<dbReference type="InterPro" id="IPR001544">
    <property type="entry name" value="Aminotrans_IV"/>
</dbReference>
<dbReference type="CDD" id="cd00449">
    <property type="entry name" value="PLPDE_IV"/>
    <property type="match status" value="1"/>
</dbReference>
<evidence type="ECO:0000256" key="3">
    <source>
        <dbReference type="ARBA" id="ARBA00022898"/>
    </source>
</evidence>
<protein>
    <recommendedName>
        <fullName evidence="6">Chorismate-utilising enzyme C-terminal domain-containing protein</fullName>
    </recommendedName>
</protein>
<dbReference type="Gene3D" id="3.30.470.10">
    <property type="match status" value="1"/>
</dbReference>
<dbReference type="PANTHER" id="PTHR42743">
    <property type="entry name" value="AMINO-ACID AMINOTRANSFERASE"/>
    <property type="match status" value="1"/>
</dbReference>
<comment type="similarity">
    <text evidence="2 4">Belongs to the class-IV pyridoxal-phosphate-dependent aminotransferase family.</text>
</comment>
<dbReference type="InterPro" id="IPR015890">
    <property type="entry name" value="Chorismate_C"/>
</dbReference>
<evidence type="ECO:0000313" key="8">
    <source>
        <dbReference type="Proteomes" id="UP000617979"/>
    </source>
</evidence>
<sequence>MKTLVQGRNPSVYPAVDCTLEALPLWHQVAKITGPYREGTTAGKIFRSAFPGGSITGAPKLRFMQVIHELENGRRGFYTGSIGYLDARGNAEWNIAIRTVTWVSGERGTLSYHVGGGIVAIRFRCWSMRKSWPSGGNGGSDPPLDRGGAGRMKWIVVNGQAYCEREARISPQNRGALFGDGLFETFRVEKGIPLFLQEHLDRLARSAKKLHFVRIPDQRELIGSIREAIQLNRVQSGYLRLTLTRGNGAFGLSLMHLDQPCYWVEAQEHSLNPLRYQQGIGAIIYQPVRNPCSPIAGIKSLHFLESILAREAAENRGAQEAILPTVEGDLCEGASSNLFLVKDGKVITPGLDRGPLPGVAREWVIHKSLHWGIAVEETRILSEDLQRAEEMFFTNSTWGPFPCVEVDGSSVGAGTPGRVTRMMIRAWREEIRRQTEG</sequence>
<gene>
    <name evidence="7" type="ORF">GCM10007416_29300</name>
</gene>
<dbReference type="Pfam" id="PF01063">
    <property type="entry name" value="Aminotran_4"/>
    <property type="match status" value="1"/>
</dbReference>
<name>A0ABQ1H1A7_9BACL</name>
<dbReference type="InterPro" id="IPR018300">
    <property type="entry name" value="Aminotrans_IV_CS"/>
</dbReference>
<dbReference type="InterPro" id="IPR043131">
    <property type="entry name" value="BCAT-like_N"/>
</dbReference>
<dbReference type="SUPFAM" id="SSF56322">
    <property type="entry name" value="ADC synthase"/>
    <property type="match status" value="1"/>
</dbReference>
<dbReference type="RefSeq" id="WP_188433261.1">
    <property type="nucleotide sequence ID" value="NZ_BMEX01000015.1"/>
</dbReference>
<dbReference type="PANTHER" id="PTHR42743:SF11">
    <property type="entry name" value="AMINODEOXYCHORISMATE LYASE"/>
    <property type="match status" value="1"/>
</dbReference>
<comment type="cofactor">
    <cofactor evidence="1 5">
        <name>pyridoxal 5'-phosphate</name>
        <dbReference type="ChEBI" id="CHEBI:597326"/>
    </cofactor>
</comment>
<dbReference type="Pfam" id="PF00425">
    <property type="entry name" value="Chorismate_bind"/>
    <property type="match status" value="1"/>
</dbReference>
<keyword evidence="8" id="KW-1185">Reference proteome</keyword>
<evidence type="ECO:0000256" key="1">
    <source>
        <dbReference type="ARBA" id="ARBA00001933"/>
    </source>
</evidence>
<dbReference type="InterPro" id="IPR005801">
    <property type="entry name" value="ADC_synthase"/>
</dbReference>
<evidence type="ECO:0000256" key="4">
    <source>
        <dbReference type="RuleBase" id="RU004106"/>
    </source>
</evidence>
<dbReference type="Gene3D" id="3.60.120.10">
    <property type="entry name" value="Anthranilate synthase"/>
    <property type="match status" value="1"/>
</dbReference>
<dbReference type="Proteomes" id="UP000617979">
    <property type="component" value="Unassembled WGS sequence"/>
</dbReference>
<dbReference type="InterPro" id="IPR043132">
    <property type="entry name" value="BCAT-like_C"/>
</dbReference>
<keyword evidence="3 5" id="KW-0663">Pyridoxal phosphate</keyword>
<dbReference type="EMBL" id="BMEX01000015">
    <property type="protein sequence ID" value="GGA54239.1"/>
    <property type="molecule type" value="Genomic_DNA"/>
</dbReference>
<evidence type="ECO:0000259" key="6">
    <source>
        <dbReference type="Pfam" id="PF00425"/>
    </source>
</evidence>
<evidence type="ECO:0000256" key="2">
    <source>
        <dbReference type="ARBA" id="ARBA00009320"/>
    </source>
</evidence>
<comment type="caution">
    <text evidence="7">The sequence shown here is derived from an EMBL/GenBank/DDBJ whole genome shotgun (WGS) entry which is preliminary data.</text>
</comment>
<evidence type="ECO:0000256" key="5">
    <source>
        <dbReference type="RuleBase" id="RU004516"/>
    </source>
</evidence>